<comment type="caution">
    <text evidence="1">The sequence shown here is derived from an EMBL/GenBank/DDBJ whole genome shotgun (WGS) entry which is preliminary data.</text>
</comment>
<keyword evidence="2" id="KW-1185">Reference proteome</keyword>
<proteinExistence type="predicted"/>
<reference evidence="1" key="1">
    <citation type="submission" date="2019-06" db="EMBL/GenBank/DDBJ databases">
        <authorList>
            <person name="Zheng W."/>
        </authorList>
    </citation>
    <scope>NUCLEOTIDE SEQUENCE</scope>
    <source>
        <strain evidence="1">QDHG01</strain>
    </source>
</reference>
<dbReference type="Gene3D" id="2.60.40.10">
    <property type="entry name" value="Immunoglobulins"/>
    <property type="match status" value="1"/>
</dbReference>
<sequence length="758" mass="84048">MALEMFTISPSSGLFSQGTATTNSYSLTLSQASIDFQDLQTQYLTSISSWCPNKDKAFTFDASLSTSFYVNYGTTTVSLDSLQYCGSPLPTSLTYSFDDPLFPTGIGYVPNQLELQFAPTLKGGTYNGTVVATAGSQEARLNVSIVINMPPYFTQSLQTVYFEKGLPNPMAYTLPSIVDDEGHDYTFGFVLDSVTTTIVPHACVTLAEASADTTVIVFDFVARKFTIDTSNPSLPGTWRCDFKYKITLTDSLGAASPTYELTISLILGNVAPYWVYDPPKDEVVHLGQTLVIDLPECQDPNSDPFTLVEISSPPFSSLSGPFQYTVSPLLKEHLGPIQITGNISDGQSSPLFLPFTVNVTVLNFAPQFTSILINQTQIFNEFSEYALPTFTDYESPTTDPVRISVCLVEGGACNDSMPGFITFVEVERLFQFKGLDENKGEYTIQVTLTDAADNSSVSIFQLLVTEYVGNSEIQALAASLQNTGPPEFATPLQASYLIFDGKSETLPLPEISDPEDDLFECLVNLGSAAPFVTFKKHSLIISPLSQNVADTPYSVNIILRVKNVHMQKSNKYRIDIIVQAKQANASEVSNQTSDYYIEEGEEIGEANSINKVGAGQRERVVVRLRLTEVTNLGKAKIKVYARSSQKLMTLFSNITFTIKMTAGELEEHVPYTVESADSFQSLTSATLRESQFRRNSINQQLQLEGKFRLQQLHTLRRYQSVQHWKISFLRKYLSPWQPRQYSFRNQVTMRATHSSLLI</sequence>
<protein>
    <recommendedName>
        <fullName evidence="3">Cadherin domain-containing protein</fullName>
    </recommendedName>
</protein>
<dbReference type="InterPro" id="IPR013783">
    <property type="entry name" value="Ig-like_fold"/>
</dbReference>
<accession>A0A8J8P4M2</accession>
<dbReference type="Proteomes" id="UP000785679">
    <property type="component" value="Unassembled WGS sequence"/>
</dbReference>
<organism evidence="1 2">
    <name type="scientific">Halteria grandinella</name>
    <dbReference type="NCBI Taxonomy" id="5974"/>
    <lineage>
        <taxon>Eukaryota</taxon>
        <taxon>Sar</taxon>
        <taxon>Alveolata</taxon>
        <taxon>Ciliophora</taxon>
        <taxon>Intramacronucleata</taxon>
        <taxon>Spirotrichea</taxon>
        <taxon>Stichotrichia</taxon>
        <taxon>Sporadotrichida</taxon>
        <taxon>Halteriidae</taxon>
        <taxon>Halteria</taxon>
    </lineage>
</organism>
<evidence type="ECO:0000313" key="1">
    <source>
        <dbReference type="EMBL" id="TNV87173.1"/>
    </source>
</evidence>
<dbReference type="EMBL" id="RRYP01000595">
    <property type="protein sequence ID" value="TNV87173.1"/>
    <property type="molecule type" value="Genomic_DNA"/>
</dbReference>
<name>A0A8J8P4M2_HALGN</name>
<dbReference type="OrthoDB" id="327782at2759"/>
<dbReference type="AlphaFoldDB" id="A0A8J8P4M2"/>
<gene>
    <name evidence="1" type="ORF">FGO68_gene17412</name>
</gene>
<evidence type="ECO:0008006" key="3">
    <source>
        <dbReference type="Google" id="ProtNLM"/>
    </source>
</evidence>
<evidence type="ECO:0000313" key="2">
    <source>
        <dbReference type="Proteomes" id="UP000785679"/>
    </source>
</evidence>